<accession>A0ABT3GUI4</accession>
<proteinExistence type="inferred from homology"/>
<comment type="similarity">
    <text evidence="1">Belongs to the ComF/GntX family.</text>
</comment>
<dbReference type="InterPro" id="IPR000836">
    <property type="entry name" value="PRTase_dom"/>
</dbReference>
<dbReference type="InterPro" id="IPR029057">
    <property type="entry name" value="PRTase-like"/>
</dbReference>
<feature type="domain" description="Phosphoribosyltransferase" evidence="2">
    <location>
        <begin position="184"/>
        <end position="233"/>
    </location>
</feature>
<dbReference type="InterPro" id="IPR044005">
    <property type="entry name" value="DZR_2"/>
</dbReference>
<name>A0ABT3GUI4_9RHOB</name>
<dbReference type="Gene3D" id="3.40.50.2020">
    <property type="match status" value="1"/>
</dbReference>
<protein>
    <submittedName>
        <fullName evidence="4">ComF family protein</fullName>
    </submittedName>
</protein>
<gene>
    <name evidence="4" type="ORF">OKW52_02770</name>
</gene>
<evidence type="ECO:0000259" key="2">
    <source>
        <dbReference type="Pfam" id="PF00156"/>
    </source>
</evidence>
<organism evidence="4 5">
    <name type="scientific">Pararhodobacter zhoushanensis</name>
    <dbReference type="NCBI Taxonomy" id="2479545"/>
    <lineage>
        <taxon>Bacteria</taxon>
        <taxon>Pseudomonadati</taxon>
        <taxon>Pseudomonadota</taxon>
        <taxon>Alphaproteobacteria</taxon>
        <taxon>Rhodobacterales</taxon>
        <taxon>Paracoccaceae</taxon>
        <taxon>Pararhodobacter</taxon>
    </lineage>
</organism>
<dbReference type="EMBL" id="JAPDFL010000001">
    <property type="protein sequence ID" value="MCW1931218.1"/>
    <property type="molecule type" value="Genomic_DNA"/>
</dbReference>
<evidence type="ECO:0000259" key="3">
    <source>
        <dbReference type="Pfam" id="PF18912"/>
    </source>
</evidence>
<dbReference type="PANTHER" id="PTHR47505">
    <property type="entry name" value="DNA UTILIZATION PROTEIN YHGH"/>
    <property type="match status" value="1"/>
</dbReference>
<dbReference type="Proteomes" id="UP001208938">
    <property type="component" value="Unassembled WGS sequence"/>
</dbReference>
<dbReference type="PANTHER" id="PTHR47505:SF1">
    <property type="entry name" value="DNA UTILIZATION PROTEIN YHGH"/>
    <property type="match status" value="1"/>
</dbReference>
<dbReference type="Pfam" id="PF00156">
    <property type="entry name" value="Pribosyltran"/>
    <property type="match status" value="1"/>
</dbReference>
<evidence type="ECO:0000256" key="1">
    <source>
        <dbReference type="ARBA" id="ARBA00008007"/>
    </source>
</evidence>
<dbReference type="Pfam" id="PF18912">
    <property type="entry name" value="DZR_2"/>
    <property type="match status" value="1"/>
</dbReference>
<feature type="domain" description="Double zinc ribbon" evidence="3">
    <location>
        <begin position="5"/>
        <end position="65"/>
    </location>
</feature>
<dbReference type="RefSeq" id="WP_264504358.1">
    <property type="nucleotide sequence ID" value="NZ_JAPDFL010000001.1"/>
</dbReference>
<reference evidence="4 5" key="1">
    <citation type="submission" date="2022-10" db="EMBL/GenBank/DDBJ databases">
        <title>Pararhodobacter sp. nov., isolated from marine algae.</title>
        <authorList>
            <person name="Choi B.J."/>
            <person name="Kim J.M."/>
            <person name="Lee J.K."/>
            <person name="Choi D.G."/>
            <person name="Jeon C.O."/>
        </authorList>
    </citation>
    <scope>NUCLEOTIDE SEQUENCE [LARGE SCALE GENOMIC DNA]</scope>
    <source>
        <strain evidence="4 5">ZQ420</strain>
    </source>
</reference>
<evidence type="ECO:0000313" key="4">
    <source>
        <dbReference type="EMBL" id="MCW1931218.1"/>
    </source>
</evidence>
<dbReference type="InterPro" id="IPR051910">
    <property type="entry name" value="ComF/GntX_DNA_util-trans"/>
</dbReference>
<keyword evidence="5" id="KW-1185">Reference proteome</keyword>
<sequence>MLRAALDTLYPPHCLTCDAAVTEPGTLCGLCWAETPFVTGLSCDKCSTPLPGDPAEAPLLCDDCRTTARPWSHARAPLIYGATARKLVLALKHGDRHDIATPAGRWMARVAAPLIRPDTLIAPVPLHRWRLFRRRFNQSALLAQAMACTLERPQCPDLLLRTRATTSQGGRTRLGRFENMQGAIAAHPRRAARIAGRHILLVDDVMTSGATLAAATEACFAAGADDVDVIILARVLREE</sequence>
<evidence type="ECO:0000313" key="5">
    <source>
        <dbReference type="Proteomes" id="UP001208938"/>
    </source>
</evidence>
<dbReference type="CDD" id="cd06223">
    <property type="entry name" value="PRTases_typeI"/>
    <property type="match status" value="1"/>
</dbReference>
<comment type="caution">
    <text evidence="4">The sequence shown here is derived from an EMBL/GenBank/DDBJ whole genome shotgun (WGS) entry which is preliminary data.</text>
</comment>
<dbReference type="SUPFAM" id="SSF53271">
    <property type="entry name" value="PRTase-like"/>
    <property type="match status" value="1"/>
</dbReference>